<evidence type="ECO:0000256" key="1">
    <source>
        <dbReference type="ARBA" id="ARBA00022980"/>
    </source>
</evidence>
<feature type="compositionally biased region" description="Low complexity" evidence="4">
    <location>
        <begin position="145"/>
        <end position="167"/>
    </location>
</feature>
<dbReference type="Pfam" id="PF00886">
    <property type="entry name" value="Ribosomal_S16"/>
    <property type="match status" value="1"/>
</dbReference>
<dbReference type="Gene3D" id="3.30.1320.10">
    <property type="match status" value="1"/>
</dbReference>
<accession>A0ABR7WYH1</accession>
<dbReference type="EMBL" id="JACWMY010000019">
    <property type="protein sequence ID" value="MBD1367334.1"/>
    <property type="molecule type" value="Genomic_DNA"/>
</dbReference>
<dbReference type="Proteomes" id="UP000606600">
    <property type="component" value="Unassembled WGS sequence"/>
</dbReference>
<keyword evidence="1 3" id="KW-0689">Ribosomal protein</keyword>
<name>A0ABR7WYH1_9SPHI</name>
<feature type="region of interest" description="Disordered" evidence="4">
    <location>
        <begin position="139"/>
        <end position="174"/>
    </location>
</feature>
<evidence type="ECO:0000313" key="5">
    <source>
        <dbReference type="EMBL" id="MBD1367334.1"/>
    </source>
</evidence>
<dbReference type="SUPFAM" id="SSF54565">
    <property type="entry name" value="Ribosomal protein S16"/>
    <property type="match status" value="1"/>
</dbReference>
<sequence>MATKIRLQRHGKKGKPFYYIVVADARAPRDGRFIERVGSYNPNTNPATIDINFEKTLEWVNNGAQPTDTCRAILSYKGVLYKKHLEGGVKKGALTAEQAETKFAEWLDQKDSKITGKKSNLNAAKDEARKLALIAEAKKKDDKAAAIAAKNTPPAEEVAEEAPAADATETESAE</sequence>
<evidence type="ECO:0000256" key="3">
    <source>
        <dbReference type="HAMAP-Rule" id="MF_00385"/>
    </source>
</evidence>
<gene>
    <name evidence="3" type="primary">rpsP</name>
    <name evidence="5" type="ORF">IDJ77_26215</name>
</gene>
<dbReference type="NCBIfam" id="TIGR00002">
    <property type="entry name" value="S16"/>
    <property type="match status" value="1"/>
</dbReference>
<keyword evidence="6" id="KW-1185">Reference proteome</keyword>
<dbReference type="PANTHER" id="PTHR12919">
    <property type="entry name" value="30S RIBOSOMAL PROTEIN S16"/>
    <property type="match status" value="1"/>
</dbReference>
<evidence type="ECO:0000313" key="6">
    <source>
        <dbReference type="Proteomes" id="UP000606600"/>
    </source>
</evidence>
<comment type="caution">
    <text evidence="5">The sequence shown here is derived from an EMBL/GenBank/DDBJ whole genome shotgun (WGS) entry which is preliminary data.</text>
</comment>
<organism evidence="5 6">
    <name type="scientific">Mucilaginibacter pankratovii</name>
    <dbReference type="NCBI Taxonomy" id="2772110"/>
    <lineage>
        <taxon>Bacteria</taxon>
        <taxon>Pseudomonadati</taxon>
        <taxon>Bacteroidota</taxon>
        <taxon>Sphingobacteriia</taxon>
        <taxon>Sphingobacteriales</taxon>
        <taxon>Sphingobacteriaceae</taxon>
        <taxon>Mucilaginibacter</taxon>
    </lineage>
</organism>
<dbReference type="InterPro" id="IPR023803">
    <property type="entry name" value="Ribosomal_bS16_dom_sf"/>
</dbReference>
<evidence type="ECO:0000256" key="2">
    <source>
        <dbReference type="ARBA" id="ARBA00023274"/>
    </source>
</evidence>
<comment type="similarity">
    <text evidence="3">Belongs to the bacterial ribosomal protein bS16 family.</text>
</comment>
<dbReference type="GO" id="GO:0005840">
    <property type="term" value="C:ribosome"/>
    <property type="evidence" value="ECO:0007669"/>
    <property type="project" value="UniProtKB-KW"/>
</dbReference>
<dbReference type="InterPro" id="IPR000307">
    <property type="entry name" value="Ribosomal_bS16"/>
</dbReference>
<dbReference type="NCBIfam" id="NF011094">
    <property type="entry name" value="PRK14521.1"/>
    <property type="match status" value="1"/>
</dbReference>
<evidence type="ECO:0000256" key="4">
    <source>
        <dbReference type="SAM" id="MobiDB-lite"/>
    </source>
</evidence>
<dbReference type="PANTHER" id="PTHR12919:SF20">
    <property type="entry name" value="SMALL RIBOSOMAL SUBUNIT PROTEIN BS16M"/>
    <property type="match status" value="1"/>
</dbReference>
<reference evidence="5 6" key="1">
    <citation type="submission" date="2020-09" db="EMBL/GenBank/DDBJ databases">
        <title>Novel species of Mucilaginibacter isolated from a glacier on the Tibetan Plateau.</title>
        <authorList>
            <person name="Liu Q."/>
            <person name="Xin Y.-H."/>
        </authorList>
    </citation>
    <scope>NUCLEOTIDE SEQUENCE [LARGE SCALE GENOMIC DNA]</scope>
    <source>
        <strain evidence="5 6">ZT4R22</strain>
    </source>
</reference>
<keyword evidence="2 3" id="KW-0687">Ribonucleoprotein</keyword>
<dbReference type="RefSeq" id="WP_191191969.1">
    <property type="nucleotide sequence ID" value="NZ_JACWMY010000019.1"/>
</dbReference>
<dbReference type="HAMAP" id="MF_00385">
    <property type="entry name" value="Ribosomal_bS16"/>
    <property type="match status" value="1"/>
</dbReference>
<protein>
    <recommendedName>
        <fullName evidence="3">Small ribosomal subunit protein bS16</fullName>
    </recommendedName>
</protein>
<proteinExistence type="inferred from homology"/>